<dbReference type="GO" id="GO:0046872">
    <property type="term" value="F:metal ion binding"/>
    <property type="evidence" value="ECO:0007669"/>
    <property type="project" value="UniProtKB-KW"/>
</dbReference>
<feature type="domain" description="Nitrite/sulphite reductase 4Fe-4S" evidence="16">
    <location>
        <begin position="167"/>
        <end position="344"/>
    </location>
</feature>
<dbReference type="Pfam" id="PF03460">
    <property type="entry name" value="NIR_SIR_ferr"/>
    <property type="match status" value="2"/>
</dbReference>
<name>A0A563VR99_9CYAN</name>
<evidence type="ECO:0000313" key="18">
    <source>
        <dbReference type="EMBL" id="VEP13992.1"/>
    </source>
</evidence>
<dbReference type="Gene3D" id="3.30.413.10">
    <property type="entry name" value="Sulfite Reductase Hemoprotein, domain 1"/>
    <property type="match status" value="2"/>
</dbReference>
<dbReference type="InterPro" id="IPR006067">
    <property type="entry name" value="NO2/SO3_Rdtase_4Fe4S_dom"/>
</dbReference>
<dbReference type="InterPro" id="IPR036136">
    <property type="entry name" value="Nit/Sulf_reduc_fer-like_dom_sf"/>
</dbReference>
<dbReference type="NCBIfam" id="NF010029">
    <property type="entry name" value="PRK13504.1"/>
    <property type="match status" value="1"/>
</dbReference>
<comment type="cofactor">
    <cofactor evidence="2">
        <name>[4Fe-4S] cluster</name>
        <dbReference type="ChEBI" id="CHEBI:49883"/>
    </cofactor>
</comment>
<dbReference type="NCBIfam" id="TIGR02042">
    <property type="entry name" value="sir"/>
    <property type="match status" value="1"/>
</dbReference>
<evidence type="ECO:0000259" key="17">
    <source>
        <dbReference type="Pfam" id="PF03460"/>
    </source>
</evidence>
<proteinExistence type="inferred from homology"/>
<protein>
    <recommendedName>
        <fullName evidence="15">Sulfite reductase [ferredoxin]</fullName>
        <ecNumber evidence="6">1.8.7.1</ecNumber>
    </recommendedName>
</protein>
<keyword evidence="12" id="KW-0408">Iron</keyword>
<evidence type="ECO:0000256" key="6">
    <source>
        <dbReference type="ARBA" id="ARBA00012353"/>
    </source>
</evidence>
<keyword evidence="8" id="KW-0349">Heme</keyword>
<keyword evidence="7" id="KW-0004">4Fe-4S</keyword>
<dbReference type="SUPFAM" id="SSF56014">
    <property type="entry name" value="Nitrite and sulphite reductase 4Fe-4S domain-like"/>
    <property type="match status" value="2"/>
</dbReference>
<dbReference type="PRINTS" id="PR00397">
    <property type="entry name" value="SIROHAEM"/>
</dbReference>
<dbReference type="OrthoDB" id="9803707at2"/>
<evidence type="ECO:0000256" key="13">
    <source>
        <dbReference type="ARBA" id="ARBA00023014"/>
    </source>
</evidence>
<evidence type="ECO:0000256" key="3">
    <source>
        <dbReference type="ARBA" id="ARBA00003247"/>
    </source>
</evidence>
<dbReference type="FunFam" id="3.30.413.10:FF:000008">
    <property type="entry name" value="Sulfite reductase [ferredoxin], chloroplastic"/>
    <property type="match status" value="1"/>
</dbReference>
<dbReference type="PANTHER" id="PTHR11493">
    <property type="entry name" value="SULFITE REDUCTASE [NADPH] SUBUNIT BETA-RELATED"/>
    <property type="match status" value="1"/>
</dbReference>
<feature type="domain" description="Nitrite/Sulfite reductase ferredoxin-like" evidence="17">
    <location>
        <begin position="66"/>
        <end position="128"/>
    </location>
</feature>
<dbReference type="InterPro" id="IPR045854">
    <property type="entry name" value="NO2/SO3_Rdtase_4Fe4S_sf"/>
</dbReference>
<evidence type="ECO:0000256" key="1">
    <source>
        <dbReference type="ARBA" id="ARBA00001929"/>
    </source>
</evidence>
<evidence type="ECO:0000256" key="5">
    <source>
        <dbReference type="ARBA" id="ARBA00011245"/>
    </source>
</evidence>
<comment type="function">
    <text evidence="3">Catalyzes the reduction of sulfite to sulfide, a step in the biosynthesis of sulfur-containing amino acids and cofactors.</text>
</comment>
<dbReference type="GO" id="GO:0000103">
    <property type="term" value="P:sulfate assimilation"/>
    <property type="evidence" value="ECO:0007669"/>
    <property type="project" value="TreeGrafter"/>
</dbReference>
<dbReference type="InterPro" id="IPR005117">
    <property type="entry name" value="NiRdtase/SiRdtase_haem-b_fer"/>
</dbReference>
<comment type="cofactor">
    <cofactor evidence="1">
        <name>siroheme</name>
        <dbReference type="ChEBI" id="CHEBI:60052"/>
    </cofactor>
</comment>
<evidence type="ECO:0000256" key="14">
    <source>
        <dbReference type="ARBA" id="ARBA00049518"/>
    </source>
</evidence>
<evidence type="ECO:0000256" key="11">
    <source>
        <dbReference type="ARBA" id="ARBA00023002"/>
    </source>
</evidence>
<evidence type="ECO:0000256" key="7">
    <source>
        <dbReference type="ARBA" id="ARBA00022485"/>
    </source>
</evidence>
<keyword evidence="11 18" id="KW-0560">Oxidoreductase</keyword>
<keyword evidence="13" id="KW-0411">Iron-sulfur</keyword>
<dbReference type="RefSeq" id="WP_144864819.1">
    <property type="nucleotide sequence ID" value="NZ_LR213784.1"/>
</dbReference>
<dbReference type="GO" id="GO:0009337">
    <property type="term" value="C:sulfite reductase complex (NADPH)"/>
    <property type="evidence" value="ECO:0007669"/>
    <property type="project" value="TreeGrafter"/>
</dbReference>
<evidence type="ECO:0000256" key="15">
    <source>
        <dbReference type="ARBA" id="ARBA00067673"/>
    </source>
</evidence>
<dbReference type="GO" id="GO:0016002">
    <property type="term" value="F:sulfite reductase activity"/>
    <property type="evidence" value="ECO:0007669"/>
    <property type="project" value="TreeGrafter"/>
</dbReference>
<accession>A0A563VR99</accession>
<dbReference type="EMBL" id="CAACVJ010000146">
    <property type="protein sequence ID" value="VEP13992.1"/>
    <property type="molecule type" value="Genomic_DNA"/>
</dbReference>
<reference evidence="18 19" key="1">
    <citation type="submission" date="2019-01" db="EMBL/GenBank/DDBJ databases">
        <authorList>
            <person name="Brito A."/>
        </authorList>
    </citation>
    <scope>NUCLEOTIDE SEQUENCE [LARGE SCALE GENOMIC DNA]</scope>
    <source>
        <strain evidence="18">1</strain>
    </source>
</reference>
<dbReference type="FunFam" id="3.30.413.10:FF:000014">
    <property type="entry name" value="Sulfite reductase [ferredoxin], chloroplastic"/>
    <property type="match status" value="1"/>
</dbReference>
<dbReference type="Proteomes" id="UP000320055">
    <property type="component" value="Unassembled WGS sequence"/>
</dbReference>
<evidence type="ECO:0000256" key="12">
    <source>
        <dbReference type="ARBA" id="ARBA00023004"/>
    </source>
</evidence>
<evidence type="ECO:0000259" key="16">
    <source>
        <dbReference type="Pfam" id="PF01077"/>
    </source>
</evidence>
<feature type="domain" description="Nitrite/Sulfite reductase ferredoxin-like" evidence="17">
    <location>
        <begin position="363"/>
        <end position="431"/>
    </location>
</feature>
<dbReference type="PANTHER" id="PTHR11493:SF47">
    <property type="entry name" value="SULFITE REDUCTASE [NADPH] SUBUNIT BETA"/>
    <property type="match status" value="1"/>
</dbReference>
<keyword evidence="9" id="KW-0479">Metal-binding</keyword>
<comment type="subunit">
    <text evidence="5">Monomer.</text>
</comment>
<comment type="similarity">
    <text evidence="4">Belongs to the nitrite and sulfite reductase 4Fe-4S domain family.</text>
</comment>
<sequence length="591" mass="66899">MENSPKSTKRKPSKIEKIKANSNFLREPLATELLQDTTHFSEAALQILKFHGSYQQDNRDNRVKGQEKDYQMMLRTRTPGGFVPPQFYLALDRLSEVYGNQTLRVTSRQAFQMHGILKQDLKTVIADIVRSMGSTLGACGDLNRNVMAPPAPFKNRPEYDYAWEYANKVANLFTPQTGAYYEIWLDGDKIISGSESPEQKAARQQDLNAAIFTDSVEPLYGLNYLPRKFKCCVTVPGDNSVDVYTHDISLVVITNQDGELEGFNVLTGGGMGRTHNKEETFARLSDPLGYVEKDDIYKLLKAIGAIQRDYGDRSNRLQARMKYLIHDWGIEKFKVKVESYFGKALQPFQELPPWKYQDFLGWHEQGDGKLFLGILIENGRVQDKGSLKLKTALRKIVEQFNLPLCLTPNHNLIFYEIERSQKLAITEILEAHGVAINPEQLDSLTRYGMACPAFPTCGLAITESERALPEVLKRINSLLEKLDMANEQLVIRMTGCPNGCVRPYLAELGFVGSAPGTYQVWLGGTTDGTKLAQPYLQKLKIENLEAFLEPILLYFQANRELDESFGVFCNRIGFDRLSEICGTFFSDKENK</sequence>
<gene>
    <name evidence="18" type="primary">sir</name>
    <name evidence="18" type="ORF">H1P_230056</name>
</gene>
<evidence type="ECO:0000256" key="2">
    <source>
        <dbReference type="ARBA" id="ARBA00001966"/>
    </source>
</evidence>
<keyword evidence="19" id="KW-1185">Reference proteome</keyword>
<dbReference type="EC" id="1.8.7.1" evidence="6"/>
<dbReference type="PROSITE" id="PS00365">
    <property type="entry name" value="NIR_SIR"/>
    <property type="match status" value="1"/>
</dbReference>
<dbReference type="SUPFAM" id="SSF55124">
    <property type="entry name" value="Nitrite/Sulfite reductase N-terminal domain-like"/>
    <property type="match status" value="2"/>
</dbReference>
<comment type="catalytic activity">
    <reaction evidence="14">
        <text>hydrogen sulfide + 6 oxidized [2Fe-2S]-[ferredoxin] + 3 H2O = sulfite + 6 reduced [2Fe-2S]-[ferredoxin] + 7 H(+)</text>
        <dbReference type="Rhea" id="RHEA:23132"/>
        <dbReference type="Rhea" id="RHEA-COMP:10000"/>
        <dbReference type="Rhea" id="RHEA-COMP:10001"/>
        <dbReference type="ChEBI" id="CHEBI:15377"/>
        <dbReference type="ChEBI" id="CHEBI:15378"/>
        <dbReference type="ChEBI" id="CHEBI:17359"/>
        <dbReference type="ChEBI" id="CHEBI:29919"/>
        <dbReference type="ChEBI" id="CHEBI:33737"/>
        <dbReference type="ChEBI" id="CHEBI:33738"/>
        <dbReference type="EC" id="1.8.7.1"/>
    </reaction>
</comment>
<evidence type="ECO:0000256" key="4">
    <source>
        <dbReference type="ARBA" id="ARBA00010429"/>
    </source>
</evidence>
<evidence type="ECO:0000256" key="10">
    <source>
        <dbReference type="ARBA" id="ARBA00022784"/>
    </source>
</evidence>
<evidence type="ECO:0000256" key="8">
    <source>
        <dbReference type="ARBA" id="ARBA00022617"/>
    </source>
</evidence>
<dbReference type="GO" id="GO:0050311">
    <property type="term" value="F:sulfite reductase (ferredoxin) activity"/>
    <property type="evidence" value="ECO:0007669"/>
    <property type="project" value="UniProtKB-EC"/>
</dbReference>
<dbReference type="AlphaFoldDB" id="A0A563VR99"/>
<keyword evidence="10" id="KW-0883">Thioether bond</keyword>
<dbReference type="GO" id="GO:0020037">
    <property type="term" value="F:heme binding"/>
    <property type="evidence" value="ECO:0007669"/>
    <property type="project" value="InterPro"/>
</dbReference>
<dbReference type="Pfam" id="PF01077">
    <property type="entry name" value="NIR_SIR"/>
    <property type="match status" value="1"/>
</dbReference>
<evidence type="ECO:0000313" key="19">
    <source>
        <dbReference type="Proteomes" id="UP000320055"/>
    </source>
</evidence>
<dbReference type="InterPro" id="IPR045169">
    <property type="entry name" value="NO2/SO3_Rdtase_4Fe4S_prot"/>
</dbReference>
<evidence type="ECO:0000256" key="9">
    <source>
        <dbReference type="ARBA" id="ARBA00022723"/>
    </source>
</evidence>
<dbReference type="GO" id="GO:0051539">
    <property type="term" value="F:4 iron, 4 sulfur cluster binding"/>
    <property type="evidence" value="ECO:0007669"/>
    <property type="project" value="UniProtKB-KW"/>
</dbReference>
<dbReference type="InterPro" id="IPR006066">
    <property type="entry name" value="NO2/SO3_Rdtase_FeS/sirohaem_BS"/>
</dbReference>
<dbReference type="InterPro" id="IPR011787">
    <property type="entry name" value="SiR_ferredoxin-dep"/>
</dbReference>
<organism evidence="18 19">
    <name type="scientific">Hyella patelloides LEGE 07179</name>
    <dbReference type="NCBI Taxonomy" id="945734"/>
    <lineage>
        <taxon>Bacteria</taxon>
        <taxon>Bacillati</taxon>
        <taxon>Cyanobacteriota</taxon>
        <taxon>Cyanophyceae</taxon>
        <taxon>Pleurocapsales</taxon>
        <taxon>Hyellaceae</taxon>
        <taxon>Hyella</taxon>
    </lineage>
</organism>